<dbReference type="GO" id="GO:0015344">
    <property type="term" value="F:siderophore uptake transmembrane transporter activity"/>
    <property type="evidence" value="ECO:0007669"/>
    <property type="project" value="TreeGrafter"/>
</dbReference>
<dbReference type="InterPro" id="IPR023997">
    <property type="entry name" value="TonB-dep_OMP_SusC/RagA_CS"/>
</dbReference>
<dbReference type="InterPro" id="IPR039426">
    <property type="entry name" value="TonB-dep_rcpt-like"/>
</dbReference>
<dbReference type="PANTHER" id="PTHR30069">
    <property type="entry name" value="TONB-DEPENDENT OUTER MEMBRANE RECEPTOR"/>
    <property type="match status" value="1"/>
</dbReference>
<keyword evidence="2 10" id="KW-0813">Transport</keyword>
<dbReference type="Pfam" id="PF13715">
    <property type="entry name" value="CarbopepD_reg_2"/>
    <property type="match status" value="1"/>
</dbReference>
<comment type="subcellular location">
    <subcellularLocation>
        <location evidence="1 10">Cell outer membrane</location>
        <topology evidence="1 10">Multi-pass membrane protein</topology>
    </subcellularLocation>
</comment>
<feature type="chain" id="PRO_5030693626" evidence="12">
    <location>
        <begin position="27"/>
        <end position="1126"/>
    </location>
</feature>
<evidence type="ECO:0000259" key="14">
    <source>
        <dbReference type="Pfam" id="PF07715"/>
    </source>
</evidence>
<feature type="domain" description="TonB-dependent receptor plug" evidence="14">
    <location>
        <begin position="206"/>
        <end position="315"/>
    </location>
</feature>
<dbReference type="SUPFAM" id="SSF49464">
    <property type="entry name" value="Carboxypeptidase regulatory domain-like"/>
    <property type="match status" value="1"/>
</dbReference>
<keyword evidence="3 10" id="KW-1134">Transmembrane beta strand</keyword>
<dbReference type="InterPro" id="IPR018247">
    <property type="entry name" value="EF_Hand_1_Ca_BS"/>
</dbReference>
<evidence type="ECO:0000256" key="9">
    <source>
        <dbReference type="ARBA" id="ARBA00023237"/>
    </source>
</evidence>
<dbReference type="GO" id="GO:0009279">
    <property type="term" value="C:cell outer membrane"/>
    <property type="evidence" value="ECO:0007669"/>
    <property type="project" value="UniProtKB-SubCell"/>
</dbReference>
<dbReference type="Pfam" id="PF00593">
    <property type="entry name" value="TonB_dep_Rec_b-barrel"/>
    <property type="match status" value="1"/>
</dbReference>
<dbReference type="InterPro" id="IPR008969">
    <property type="entry name" value="CarboxyPept-like_regulatory"/>
</dbReference>
<evidence type="ECO:0000256" key="8">
    <source>
        <dbReference type="ARBA" id="ARBA00023170"/>
    </source>
</evidence>
<dbReference type="EMBL" id="JABANE010000170">
    <property type="protein sequence ID" value="NME72514.1"/>
    <property type="molecule type" value="Genomic_DNA"/>
</dbReference>
<reference evidence="15 16" key="1">
    <citation type="submission" date="2020-04" db="EMBL/GenBank/DDBJ databases">
        <title>Flammeovirga sp. SR4, a novel species isolated from seawater.</title>
        <authorList>
            <person name="Wang X."/>
        </authorList>
    </citation>
    <scope>NUCLEOTIDE SEQUENCE [LARGE SCALE GENOMIC DNA]</scope>
    <source>
        <strain evidence="15 16">ATCC 23126</strain>
    </source>
</reference>
<accession>A0A7X9S1A8</accession>
<dbReference type="NCBIfam" id="TIGR04057">
    <property type="entry name" value="SusC_RagA_signa"/>
    <property type="match status" value="1"/>
</dbReference>
<evidence type="ECO:0000259" key="13">
    <source>
        <dbReference type="Pfam" id="PF00593"/>
    </source>
</evidence>
<dbReference type="Gene3D" id="2.170.130.10">
    <property type="entry name" value="TonB-dependent receptor, plug domain"/>
    <property type="match status" value="1"/>
</dbReference>
<dbReference type="InterPro" id="IPR000531">
    <property type="entry name" value="Beta-barrel_TonB"/>
</dbReference>
<feature type="domain" description="TonB-dependent receptor-like beta-barrel" evidence="13">
    <location>
        <begin position="518"/>
        <end position="1082"/>
    </location>
</feature>
<evidence type="ECO:0000256" key="2">
    <source>
        <dbReference type="ARBA" id="ARBA00022448"/>
    </source>
</evidence>
<evidence type="ECO:0000256" key="3">
    <source>
        <dbReference type="ARBA" id="ARBA00022452"/>
    </source>
</evidence>
<name>A0A7X9S1A8_9BACT</name>
<comment type="caution">
    <text evidence="15">The sequence shown here is derived from an EMBL/GenBank/DDBJ whole genome shotgun (WGS) entry which is preliminary data.</text>
</comment>
<dbReference type="InterPro" id="IPR012910">
    <property type="entry name" value="Plug_dom"/>
</dbReference>
<keyword evidence="8 15" id="KW-0675">Receptor</keyword>
<keyword evidence="4 10" id="KW-0812">Transmembrane</keyword>
<organism evidence="15 16">
    <name type="scientific">Flammeovirga aprica JL-4</name>
    <dbReference type="NCBI Taxonomy" id="694437"/>
    <lineage>
        <taxon>Bacteria</taxon>
        <taxon>Pseudomonadati</taxon>
        <taxon>Bacteroidota</taxon>
        <taxon>Cytophagia</taxon>
        <taxon>Cytophagales</taxon>
        <taxon>Flammeovirgaceae</taxon>
        <taxon>Flammeovirga</taxon>
    </lineage>
</organism>
<evidence type="ECO:0000256" key="12">
    <source>
        <dbReference type="SAM" id="SignalP"/>
    </source>
</evidence>
<proteinExistence type="inferred from homology"/>
<keyword evidence="6 11" id="KW-0798">TonB box</keyword>
<evidence type="ECO:0000256" key="5">
    <source>
        <dbReference type="ARBA" id="ARBA00022729"/>
    </source>
</evidence>
<dbReference type="InterPro" id="IPR036942">
    <property type="entry name" value="Beta-barrel_TonB_sf"/>
</dbReference>
<evidence type="ECO:0000313" key="15">
    <source>
        <dbReference type="EMBL" id="NME72514.1"/>
    </source>
</evidence>
<comment type="similarity">
    <text evidence="10 11">Belongs to the TonB-dependent receptor family.</text>
</comment>
<gene>
    <name evidence="15" type="ORF">HHU12_31425</name>
</gene>
<dbReference type="Proteomes" id="UP000576082">
    <property type="component" value="Unassembled WGS sequence"/>
</dbReference>
<evidence type="ECO:0000256" key="7">
    <source>
        <dbReference type="ARBA" id="ARBA00023136"/>
    </source>
</evidence>
<dbReference type="GO" id="GO:0044718">
    <property type="term" value="P:siderophore transmembrane transport"/>
    <property type="evidence" value="ECO:0007669"/>
    <property type="project" value="TreeGrafter"/>
</dbReference>
<evidence type="ECO:0000313" key="16">
    <source>
        <dbReference type="Proteomes" id="UP000576082"/>
    </source>
</evidence>
<dbReference type="PANTHER" id="PTHR30069:SF29">
    <property type="entry name" value="HEMOGLOBIN AND HEMOGLOBIN-HAPTOGLOBIN-BINDING PROTEIN 1-RELATED"/>
    <property type="match status" value="1"/>
</dbReference>
<dbReference type="InterPro" id="IPR037066">
    <property type="entry name" value="Plug_dom_sf"/>
</dbReference>
<evidence type="ECO:0000256" key="10">
    <source>
        <dbReference type="PROSITE-ProRule" id="PRU01360"/>
    </source>
</evidence>
<dbReference type="InterPro" id="IPR023996">
    <property type="entry name" value="TonB-dep_OMP_SusC/RagA"/>
</dbReference>
<keyword evidence="9 10" id="KW-0998">Cell outer membrane</keyword>
<dbReference type="Pfam" id="PF07715">
    <property type="entry name" value="Plug"/>
    <property type="match status" value="1"/>
</dbReference>
<dbReference type="RefSeq" id="WP_169660702.1">
    <property type="nucleotide sequence ID" value="NZ_JABANE010000170.1"/>
</dbReference>
<keyword evidence="7 10" id="KW-0472">Membrane</keyword>
<dbReference type="SUPFAM" id="SSF56935">
    <property type="entry name" value="Porins"/>
    <property type="match status" value="1"/>
</dbReference>
<dbReference type="PROSITE" id="PS00018">
    <property type="entry name" value="EF_HAND_1"/>
    <property type="match status" value="1"/>
</dbReference>
<dbReference type="Gene3D" id="2.60.40.1120">
    <property type="entry name" value="Carboxypeptidase-like, regulatory domain"/>
    <property type="match status" value="1"/>
</dbReference>
<evidence type="ECO:0000256" key="1">
    <source>
        <dbReference type="ARBA" id="ARBA00004571"/>
    </source>
</evidence>
<feature type="signal peptide" evidence="12">
    <location>
        <begin position="1"/>
        <end position="26"/>
    </location>
</feature>
<dbReference type="NCBIfam" id="TIGR04056">
    <property type="entry name" value="OMP_RagA_SusC"/>
    <property type="match status" value="1"/>
</dbReference>
<evidence type="ECO:0000256" key="6">
    <source>
        <dbReference type="ARBA" id="ARBA00023077"/>
    </source>
</evidence>
<keyword evidence="5 12" id="KW-0732">Signal</keyword>
<keyword evidence="16" id="KW-1185">Reference proteome</keyword>
<protein>
    <submittedName>
        <fullName evidence="15">TonB-dependent receptor</fullName>
    </submittedName>
</protein>
<evidence type="ECO:0000256" key="11">
    <source>
        <dbReference type="RuleBase" id="RU003357"/>
    </source>
</evidence>
<sequence>MQFSSKLSRALRIFFLLGGLTTSSFAHESGLTEGISTTITVEKMQLRDYLSKAEKQFNVQFSYSNNVDDAQWISVSEAATFEAMTAQLKAEGYDLKRIGDNIIITPSAKEVQQEVRIKGQVTDKSGESIIGAAVQVKGTNIGSITNLDGEFELLVPSSESVLIVSFVGFITKEIVVGAATNFSIQLEDNTQELEEVVVIGYGSQSKEEVTGAISSVRSDELQNYAASGLDQQMVGKMAGVLINENNAAPGQDAKITIRGTSSLTAGTNPLIVVDGMPLSEGTSMNDIPPSSIASIDVLKDAASSAIYGSRASNGVILITTKQGYQGKTKVSFDYFTGIQQAASLVDYADAYESAQFFTHARDWGYVSKDPANRSIHDSPDVRAANGASKREYRLHYVDPYLRGEQGLTNTNWNDHLFQNAPISNYSVSLNGGNEKTSFYTNVAYMEQDGIVPTTGMERFTANLNLRTKLSDRVEAGVSLNTAYSVIEQGSDIAISNLWIAYPFFDPYNPDGTINIGDQHEANAPEDGALQENPLALLTYTKDVMTRFRTFGNAFASVELLEGLKYKLSAGMDYNGEFTDFYSPNSIGGYRQPFPTKPAEAREINDKYFNYLFEHILTYNKVIGDHNISALAGMTMQREDGTRTRVIGMGMVDDNVDNIGGASSFNVDAYRYTWTQQSVLGRLQYSYKGKYQMALAARADGSSRFGDNSKWGYFPSVSGGWILSKEDFFPEQDVVTFVKLRANWGQTGNNQIGAYGSKALVTQTDYIFGGGLHPGYSATTAPNPNLSWETNDSYNIGFDMQLLKKINLSANYYNSITTDLLLEVPVPEQSGYSTSLQNIGSLRNNGFELELQGYDFHIGGVTIGFNANITTNNNEILSLAPGQEQIITGYNGSFRTRVGGPMAEMIGYDIIGVYKDQGEIDNSAHLQGTLLGDYIVRDVNGDGVIDENDMVSLGTYEPNFHYGFGANLTYKGFDFSFTFNGIQGRKIFDRDMMQSNTGEGFAVPTKDYYDNYYHPEHNPNGHYARPNMGNFSAARKNTRGSSIDVVSGDYLRLRNVTLGYNLPKSVLQKLNIAGLRVYATANNPLTITSYKGINMDGSNTNNLEQGWITNNPHPIVRSYLLGANLKF</sequence>
<evidence type="ECO:0000256" key="4">
    <source>
        <dbReference type="ARBA" id="ARBA00022692"/>
    </source>
</evidence>
<dbReference type="AlphaFoldDB" id="A0A7X9S1A8"/>
<dbReference type="PROSITE" id="PS52016">
    <property type="entry name" value="TONB_DEPENDENT_REC_3"/>
    <property type="match status" value="1"/>
</dbReference>
<dbReference type="Gene3D" id="2.40.170.20">
    <property type="entry name" value="TonB-dependent receptor, beta-barrel domain"/>
    <property type="match status" value="1"/>
</dbReference>